<dbReference type="Proteomes" id="UP000597338">
    <property type="component" value="Unassembled WGS sequence"/>
</dbReference>
<evidence type="ECO:0000256" key="3">
    <source>
        <dbReference type="ARBA" id="ARBA00022729"/>
    </source>
</evidence>
<feature type="domain" description="SusD-like N-terminal" evidence="7">
    <location>
        <begin position="83"/>
        <end position="209"/>
    </location>
</feature>
<reference evidence="9" key="1">
    <citation type="journal article" date="2019" name="Int. J. Syst. Evol. Microbiol.">
        <title>The Global Catalogue of Microorganisms (GCM) 10K type strain sequencing project: providing services to taxonomists for standard genome sequencing and annotation.</title>
        <authorList>
            <consortium name="The Broad Institute Genomics Platform"/>
            <consortium name="The Broad Institute Genome Sequencing Center for Infectious Disease"/>
            <person name="Wu L."/>
            <person name="Ma J."/>
        </authorList>
    </citation>
    <scope>NUCLEOTIDE SEQUENCE [LARGE SCALE GENOMIC DNA]</scope>
    <source>
        <strain evidence="9">CGMCC 1.15342</strain>
    </source>
</reference>
<evidence type="ECO:0000313" key="8">
    <source>
        <dbReference type="EMBL" id="GGC20270.1"/>
    </source>
</evidence>
<dbReference type="Pfam" id="PF07980">
    <property type="entry name" value="SusD_RagB"/>
    <property type="match status" value="1"/>
</dbReference>
<comment type="similarity">
    <text evidence="2">Belongs to the SusD family.</text>
</comment>
<evidence type="ECO:0000259" key="7">
    <source>
        <dbReference type="Pfam" id="PF14322"/>
    </source>
</evidence>
<comment type="subcellular location">
    <subcellularLocation>
        <location evidence="1">Cell outer membrane</location>
    </subcellularLocation>
</comment>
<keyword evidence="3" id="KW-0732">Signal</keyword>
<dbReference type="CDD" id="cd08977">
    <property type="entry name" value="SusD"/>
    <property type="match status" value="1"/>
</dbReference>
<accession>A0ABQ1L658</accession>
<sequence>MVSCSGFLEEKPKTFLSPSQYYTSENQIQAAVEGTYEGLSRLLGSDLEIATVRLFNLEYIVGNSYRPRSAGSQENQFLLLSGMDENNSILREMWRAVYFPVENCNSVIENVEATDIVNDATKNRYLGQVYFLRAYYYFMGVQLFGDIPLKIEPTRDLASVQIPKTPKADIYNQIVSDLQKAEASGLPWTDDGGYVTMGAVKTLLAKVYLAMAGYPLQAGNEYYQKAYETSKEIIESGQFLLFDNYRDLRNINNENRGEHIFMIQREAQNAGSPFHFGLMPYPEVPISVNPSFGGGMAPLKVFYDSYDDNDQRKAEQAFFYTKRPKSGDPSTIISLNTPYLNKYWDDEAEKTSKSGANIPIYRYADVLLMCAESKAMADGGTTSDAAAIDAYYAVHNRAFPGASRPSSVTSDQVLKERFLELCFEFHNWFDMLRTHKTYDPASKSIVDLIGYKAPNHEYPFKESDLIFPVPLREKELNPLLAE</sequence>
<dbReference type="InterPro" id="IPR011990">
    <property type="entry name" value="TPR-like_helical_dom_sf"/>
</dbReference>
<protein>
    <recommendedName>
        <fullName evidence="10">RagB/SusD family nutrient uptake outer membrane protein</fullName>
    </recommendedName>
</protein>
<dbReference type="Gene3D" id="1.25.40.390">
    <property type="match status" value="1"/>
</dbReference>
<evidence type="ECO:0000256" key="2">
    <source>
        <dbReference type="ARBA" id="ARBA00006275"/>
    </source>
</evidence>
<name>A0ABQ1L658_9SPHI</name>
<dbReference type="SUPFAM" id="SSF48452">
    <property type="entry name" value="TPR-like"/>
    <property type="match status" value="1"/>
</dbReference>
<keyword evidence="5" id="KW-0998">Cell outer membrane</keyword>
<dbReference type="Pfam" id="PF14322">
    <property type="entry name" value="SusD-like_3"/>
    <property type="match status" value="1"/>
</dbReference>
<evidence type="ECO:0000313" key="9">
    <source>
        <dbReference type="Proteomes" id="UP000597338"/>
    </source>
</evidence>
<evidence type="ECO:0000256" key="1">
    <source>
        <dbReference type="ARBA" id="ARBA00004442"/>
    </source>
</evidence>
<evidence type="ECO:0000259" key="6">
    <source>
        <dbReference type="Pfam" id="PF07980"/>
    </source>
</evidence>
<dbReference type="EMBL" id="BMIK01000002">
    <property type="protein sequence ID" value="GGC20270.1"/>
    <property type="molecule type" value="Genomic_DNA"/>
</dbReference>
<dbReference type="InterPro" id="IPR012944">
    <property type="entry name" value="SusD_RagB_dom"/>
</dbReference>
<feature type="domain" description="RagB/SusD" evidence="6">
    <location>
        <begin position="309"/>
        <end position="480"/>
    </location>
</feature>
<keyword evidence="9" id="KW-1185">Reference proteome</keyword>
<evidence type="ECO:0000256" key="4">
    <source>
        <dbReference type="ARBA" id="ARBA00023136"/>
    </source>
</evidence>
<keyword evidence="4" id="KW-0472">Membrane</keyword>
<evidence type="ECO:0000256" key="5">
    <source>
        <dbReference type="ARBA" id="ARBA00023237"/>
    </source>
</evidence>
<organism evidence="8 9">
    <name type="scientific">Parapedobacter defluvii</name>
    <dbReference type="NCBI Taxonomy" id="2045106"/>
    <lineage>
        <taxon>Bacteria</taxon>
        <taxon>Pseudomonadati</taxon>
        <taxon>Bacteroidota</taxon>
        <taxon>Sphingobacteriia</taxon>
        <taxon>Sphingobacteriales</taxon>
        <taxon>Sphingobacteriaceae</taxon>
        <taxon>Parapedobacter</taxon>
    </lineage>
</organism>
<evidence type="ECO:0008006" key="10">
    <source>
        <dbReference type="Google" id="ProtNLM"/>
    </source>
</evidence>
<dbReference type="InterPro" id="IPR033985">
    <property type="entry name" value="SusD-like_N"/>
</dbReference>
<gene>
    <name evidence="8" type="ORF">GCM10011386_10230</name>
</gene>
<proteinExistence type="inferred from homology"/>
<comment type="caution">
    <text evidence="8">The sequence shown here is derived from an EMBL/GenBank/DDBJ whole genome shotgun (WGS) entry which is preliminary data.</text>
</comment>